<dbReference type="PATRIC" id="fig|66712.6.peg.451"/>
<dbReference type="GO" id="GO:0003677">
    <property type="term" value="F:DNA binding"/>
    <property type="evidence" value="ECO:0007669"/>
    <property type="project" value="UniProtKB-KW"/>
</dbReference>
<dbReference type="SMART" id="SM00345">
    <property type="entry name" value="HTH_GNTR"/>
    <property type="match status" value="1"/>
</dbReference>
<dbReference type="PROSITE" id="PS50949">
    <property type="entry name" value="HTH_GNTR"/>
    <property type="match status" value="1"/>
</dbReference>
<dbReference type="Pfam" id="PF00392">
    <property type="entry name" value="GntR"/>
    <property type="match status" value="1"/>
</dbReference>
<dbReference type="SUPFAM" id="SSF48008">
    <property type="entry name" value="GntR ligand-binding domain-like"/>
    <property type="match status" value="1"/>
</dbReference>
<dbReference type="InterPro" id="IPR000524">
    <property type="entry name" value="Tscrpt_reg_HTH_GntR"/>
</dbReference>
<dbReference type="EMBL" id="LM676386">
    <property type="protein sequence ID" value="CEP25766.1"/>
    <property type="molecule type" value="Genomic_DNA"/>
</dbReference>
<reference evidence="5" key="1">
    <citation type="submission" date="2014-08" db="EMBL/GenBank/DDBJ databases">
        <authorList>
            <person name="Falentin Helene"/>
        </authorList>
    </citation>
    <scope>NUCLEOTIDE SEQUENCE</scope>
</reference>
<protein>
    <submittedName>
        <fullName evidence="5">Transcription factor (Transcription regulation)</fullName>
    </submittedName>
</protein>
<feature type="domain" description="HTH gntR-type" evidence="4">
    <location>
        <begin position="8"/>
        <end position="75"/>
    </location>
</feature>
<dbReference type="InterPro" id="IPR008920">
    <property type="entry name" value="TF_FadR/GntR_C"/>
</dbReference>
<dbReference type="Gene3D" id="1.20.120.530">
    <property type="entry name" value="GntR ligand-binding domain-like"/>
    <property type="match status" value="1"/>
</dbReference>
<dbReference type="InterPro" id="IPR036388">
    <property type="entry name" value="WH-like_DNA-bd_sf"/>
</dbReference>
<dbReference type="PANTHER" id="PTHR43537">
    <property type="entry name" value="TRANSCRIPTIONAL REGULATOR, GNTR FAMILY"/>
    <property type="match status" value="1"/>
</dbReference>
<dbReference type="AlphaFoldDB" id="A0A068VPV4"/>
<keyword evidence="3" id="KW-0804">Transcription</keyword>
<evidence type="ECO:0000259" key="4">
    <source>
        <dbReference type="PROSITE" id="PS50949"/>
    </source>
</evidence>
<evidence type="ECO:0000256" key="3">
    <source>
        <dbReference type="ARBA" id="ARBA00023163"/>
    </source>
</evidence>
<evidence type="ECO:0000313" key="5">
    <source>
        <dbReference type="EMBL" id="CEP25766.1"/>
    </source>
</evidence>
<evidence type="ECO:0000256" key="1">
    <source>
        <dbReference type="ARBA" id="ARBA00023015"/>
    </source>
</evidence>
<proteinExistence type="predicted"/>
<dbReference type="InterPro" id="IPR011711">
    <property type="entry name" value="GntR_C"/>
</dbReference>
<dbReference type="SMART" id="SM00895">
    <property type="entry name" value="FCD"/>
    <property type="match status" value="1"/>
</dbReference>
<organism evidence="5">
    <name type="scientific">Propionibacterium freudenreichii subsp. freudenreichii</name>
    <dbReference type="NCBI Taxonomy" id="66712"/>
    <lineage>
        <taxon>Bacteria</taxon>
        <taxon>Bacillati</taxon>
        <taxon>Actinomycetota</taxon>
        <taxon>Actinomycetes</taxon>
        <taxon>Propionibacteriales</taxon>
        <taxon>Propionibacteriaceae</taxon>
        <taxon>Propionibacterium</taxon>
    </lineage>
</organism>
<dbReference type="Pfam" id="PF07729">
    <property type="entry name" value="FCD"/>
    <property type="match status" value="1"/>
</dbReference>
<dbReference type="KEGG" id="pfre:RM25_0426"/>
<sequence>MSEEATNQPKFMSVDRELGIEIIDGVWAVGEARALEEIQERFNVSRTVAREAARQLEAMGLARPRRRLGLVAQPQENWRMLHPVLINWRLHSTQRMAQMRAVVQLRQAVEPMAAANAARIAPIPDRGRLMSLAAEMRQFSDANDEESFIDCDNEFHEVMLACSGNELFAALGELVGIVIRARVDFDAPHPARQPTIIAHEAVAEAIFKGDADGAHAAMSTLLSDACHDFSGVNISLPTPTEAPTTPRQRPAATK</sequence>
<keyword evidence="2" id="KW-0238">DNA-binding</keyword>
<dbReference type="GO" id="GO:0003700">
    <property type="term" value="F:DNA-binding transcription factor activity"/>
    <property type="evidence" value="ECO:0007669"/>
    <property type="project" value="InterPro"/>
</dbReference>
<dbReference type="PANTHER" id="PTHR43537:SF44">
    <property type="entry name" value="GNTR FAMILY REGULATORY PROTEIN"/>
    <property type="match status" value="1"/>
</dbReference>
<dbReference type="InterPro" id="IPR036390">
    <property type="entry name" value="WH_DNA-bd_sf"/>
</dbReference>
<gene>
    <name evidence="5" type="primary">gntR</name>
    <name evidence="5" type="ORF">PFCIRM138_02255</name>
</gene>
<keyword evidence="1" id="KW-0805">Transcription regulation</keyword>
<evidence type="ECO:0000256" key="2">
    <source>
        <dbReference type="ARBA" id="ARBA00023125"/>
    </source>
</evidence>
<accession>A0A068VPV4</accession>
<dbReference type="Gene3D" id="1.10.10.10">
    <property type="entry name" value="Winged helix-like DNA-binding domain superfamily/Winged helix DNA-binding domain"/>
    <property type="match status" value="1"/>
</dbReference>
<dbReference type="SUPFAM" id="SSF46785">
    <property type="entry name" value="Winged helix' DNA-binding domain"/>
    <property type="match status" value="1"/>
</dbReference>
<dbReference type="RefSeq" id="WP_013160386.1">
    <property type="nucleotide sequence ID" value="NZ_CP010341.1"/>
</dbReference>
<name>A0A068VPV4_PROFF</name>